<gene>
    <name evidence="2" type="ORF">FHR99_003195</name>
</gene>
<dbReference type="AlphaFoldDB" id="A0A7W4W7J1"/>
<organism evidence="2 3">
    <name type="scientific">Litorivivens lipolytica</name>
    <dbReference type="NCBI Taxonomy" id="1524264"/>
    <lineage>
        <taxon>Bacteria</taxon>
        <taxon>Pseudomonadati</taxon>
        <taxon>Pseudomonadota</taxon>
        <taxon>Gammaproteobacteria</taxon>
        <taxon>Litorivivens</taxon>
    </lineage>
</organism>
<keyword evidence="3" id="KW-1185">Reference proteome</keyword>
<sequence length="166" mass="18345">MGDNTAKQRSPRIASGRNIPRTSVDEIASNVAGKAHKELLSQMADIGDLRGDTSLRLQMETQEHVRLRKQQCAAALLTVLRQEGYKDPSVISASTSWSADTSRRFLRASDADVLEIAKIAFSYLVLNIPESIVLSVLDDTERDLAEELRLALNGLPGYIQAFEFNN</sequence>
<proteinExistence type="predicted"/>
<comment type="caution">
    <text evidence="2">The sequence shown here is derived from an EMBL/GenBank/DDBJ whole genome shotgun (WGS) entry which is preliminary data.</text>
</comment>
<reference evidence="2 3" key="1">
    <citation type="submission" date="2020-08" db="EMBL/GenBank/DDBJ databases">
        <title>Genomic Encyclopedia of Type Strains, Phase III (KMG-III): the genomes of soil and plant-associated and newly described type strains.</title>
        <authorList>
            <person name="Whitman W."/>
        </authorList>
    </citation>
    <scope>NUCLEOTIDE SEQUENCE [LARGE SCALE GENOMIC DNA]</scope>
    <source>
        <strain evidence="2 3">CECT 8654</strain>
    </source>
</reference>
<dbReference type="RefSeq" id="WP_183411710.1">
    <property type="nucleotide sequence ID" value="NZ_JACHWY010000004.1"/>
</dbReference>
<accession>A0A7W4W7J1</accession>
<feature type="region of interest" description="Disordered" evidence="1">
    <location>
        <begin position="1"/>
        <end position="21"/>
    </location>
</feature>
<dbReference type="EMBL" id="JACHWY010000004">
    <property type="protein sequence ID" value="MBB3048921.1"/>
    <property type="molecule type" value="Genomic_DNA"/>
</dbReference>
<evidence type="ECO:0000256" key="1">
    <source>
        <dbReference type="SAM" id="MobiDB-lite"/>
    </source>
</evidence>
<name>A0A7W4W7J1_9GAMM</name>
<evidence type="ECO:0000313" key="2">
    <source>
        <dbReference type="EMBL" id="MBB3048921.1"/>
    </source>
</evidence>
<protein>
    <submittedName>
        <fullName evidence="2">Uncharacterized protein</fullName>
    </submittedName>
</protein>
<dbReference type="Proteomes" id="UP000537130">
    <property type="component" value="Unassembled WGS sequence"/>
</dbReference>
<evidence type="ECO:0000313" key="3">
    <source>
        <dbReference type="Proteomes" id="UP000537130"/>
    </source>
</evidence>